<gene>
    <name evidence="2" type="ORF">HanXRQr2_Chr09g0400451</name>
</gene>
<accession>A0A9K3I9A0</accession>
<dbReference type="Gramene" id="mRNA:HanXRQr2_Chr09g0400451">
    <property type="protein sequence ID" value="CDS:HanXRQr2_Chr09g0400451.1"/>
    <property type="gene ID" value="HanXRQr2_Chr09g0400451"/>
</dbReference>
<organism evidence="2 3">
    <name type="scientific">Helianthus annuus</name>
    <name type="common">Common sunflower</name>
    <dbReference type="NCBI Taxonomy" id="4232"/>
    <lineage>
        <taxon>Eukaryota</taxon>
        <taxon>Viridiplantae</taxon>
        <taxon>Streptophyta</taxon>
        <taxon>Embryophyta</taxon>
        <taxon>Tracheophyta</taxon>
        <taxon>Spermatophyta</taxon>
        <taxon>Magnoliopsida</taxon>
        <taxon>eudicotyledons</taxon>
        <taxon>Gunneridae</taxon>
        <taxon>Pentapetalae</taxon>
        <taxon>asterids</taxon>
        <taxon>campanulids</taxon>
        <taxon>Asterales</taxon>
        <taxon>Asteraceae</taxon>
        <taxon>Asteroideae</taxon>
        <taxon>Heliantheae alliance</taxon>
        <taxon>Heliantheae</taxon>
        <taxon>Helianthus</taxon>
    </lineage>
</organism>
<dbReference type="EMBL" id="MNCJ02000324">
    <property type="protein sequence ID" value="KAF5791939.1"/>
    <property type="molecule type" value="Genomic_DNA"/>
</dbReference>
<keyword evidence="1" id="KW-0812">Transmembrane</keyword>
<reference evidence="2" key="2">
    <citation type="submission" date="2020-06" db="EMBL/GenBank/DDBJ databases">
        <title>Helianthus annuus Genome sequencing and assembly Release 2.</title>
        <authorList>
            <person name="Gouzy J."/>
            <person name="Langlade N."/>
            <person name="Munos S."/>
        </authorList>
    </citation>
    <scope>NUCLEOTIDE SEQUENCE</scope>
    <source>
        <tissue evidence="2">Leaves</tissue>
    </source>
</reference>
<comment type="caution">
    <text evidence="2">The sequence shown here is derived from an EMBL/GenBank/DDBJ whole genome shotgun (WGS) entry which is preliminary data.</text>
</comment>
<evidence type="ECO:0000256" key="1">
    <source>
        <dbReference type="SAM" id="Phobius"/>
    </source>
</evidence>
<sequence length="64" mass="6851">MRTKIDNKTNAPTIPPIIAAYGGLFLFLFTVVVCRVGGVVELSSGFGLARLLSVLNLKASKPFK</sequence>
<protein>
    <submittedName>
        <fullName evidence="2">Uncharacterized protein</fullName>
    </submittedName>
</protein>
<dbReference type="AlphaFoldDB" id="A0A9K3I9A0"/>
<name>A0A9K3I9A0_HELAN</name>
<keyword evidence="1" id="KW-1133">Transmembrane helix</keyword>
<evidence type="ECO:0000313" key="2">
    <source>
        <dbReference type="EMBL" id="KAF5791939.1"/>
    </source>
</evidence>
<keyword evidence="1" id="KW-0472">Membrane</keyword>
<reference evidence="2" key="1">
    <citation type="journal article" date="2017" name="Nature">
        <title>The sunflower genome provides insights into oil metabolism, flowering and Asterid evolution.</title>
        <authorList>
            <person name="Badouin H."/>
            <person name="Gouzy J."/>
            <person name="Grassa C.J."/>
            <person name="Murat F."/>
            <person name="Staton S.E."/>
            <person name="Cottret L."/>
            <person name="Lelandais-Briere C."/>
            <person name="Owens G.L."/>
            <person name="Carrere S."/>
            <person name="Mayjonade B."/>
            <person name="Legrand L."/>
            <person name="Gill N."/>
            <person name="Kane N.C."/>
            <person name="Bowers J.E."/>
            <person name="Hubner S."/>
            <person name="Bellec A."/>
            <person name="Berard A."/>
            <person name="Berges H."/>
            <person name="Blanchet N."/>
            <person name="Boniface M.C."/>
            <person name="Brunel D."/>
            <person name="Catrice O."/>
            <person name="Chaidir N."/>
            <person name="Claudel C."/>
            <person name="Donnadieu C."/>
            <person name="Faraut T."/>
            <person name="Fievet G."/>
            <person name="Helmstetter N."/>
            <person name="King M."/>
            <person name="Knapp S.J."/>
            <person name="Lai Z."/>
            <person name="Le Paslier M.C."/>
            <person name="Lippi Y."/>
            <person name="Lorenzon L."/>
            <person name="Mandel J.R."/>
            <person name="Marage G."/>
            <person name="Marchand G."/>
            <person name="Marquand E."/>
            <person name="Bret-Mestries E."/>
            <person name="Morien E."/>
            <person name="Nambeesan S."/>
            <person name="Nguyen T."/>
            <person name="Pegot-Espagnet P."/>
            <person name="Pouilly N."/>
            <person name="Raftis F."/>
            <person name="Sallet E."/>
            <person name="Schiex T."/>
            <person name="Thomas J."/>
            <person name="Vandecasteele C."/>
            <person name="Vares D."/>
            <person name="Vear F."/>
            <person name="Vautrin S."/>
            <person name="Crespi M."/>
            <person name="Mangin B."/>
            <person name="Burke J.M."/>
            <person name="Salse J."/>
            <person name="Munos S."/>
            <person name="Vincourt P."/>
            <person name="Rieseberg L.H."/>
            <person name="Langlade N.B."/>
        </authorList>
    </citation>
    <scope>NUCLEOTIDE SEQUENCE</scope>
    <source>
        <tissue evidence="2">Leaves</tissue>
    </source>
</reference>
<feature type="transmembrane region" description="Helical" evidence="1">
    <location>
        <begin position="12"/>
        <end position="33"/>
    </location>
</feature>
<proteinExistence type="predicted"/>
<dbReference type="Proteomes" id="UP000215914">
    <property type="component" value="Unassembled WGS sequence"/>
</dbReference>
<evidence type="ECO:0000313" key="3">
    <source>
        <dbReference type="Proteomes" id="UP000215914"/>
    </source>
</evidence>
<keyword evidence="3" id="KW-1185">Reference proteome</keyword>